<feature type="compositionally biased region" description="Pro residues" evidence="1">
    <location>
        <begin position="154"/>
        <end position="167"/>
    </location>
</feature>
<dbReference type="AlphaFoldDB" id="A0A8C6BTY4"/>
<dbReference type="Proteomes" id="UP000694561">
    <property type="component" value="Unplaced"/>
</dbReference>
<evidence type="ECO:0000256" key="1">
    <source>
        <dbReference type="SAM" id="MobiDB-lite"/>
    </source>
</evidence>
<organism evidence="2 3">
    <name type="scientific">Monodon monoceros</name>
    <name type="common">Narwhal</name>
    <name type="synonym">Ceratodon monodon</name>
    <dbReference type="NCBI Taxonomy" id="40151"/>
    <lineage>
        <taxon>Eukaryota</taxon>
        <taxon>Metazoa</taxon>
        <taxon>Chordata</taxon>
        <taxon>Craniata</taxon>
        <taxon>Vertebrata</taxon>
        <taxon>Euteleostomi</taxon>
        <taxon>Mammalia</taxon>
        <taxon>Eutheria</taxon>
        <taxon>Laurasiatheria</taxon>
        <taxon>Artiodactyla</taxon>
        <taxon>Whippomorpha</taxon>
        <taxon>Cetacea</taxon>
        <taxon>Odontoceti</taxon>
        <taxon>Monodontidae</taxon>
        <taxon>Monodon</taxon>
    </lineage>
</organism>
<feature type="compositionally biased region" description="Low complexity" evidence="1">
    <location>
        <begin position="57"/>
        <end position="66"/>
    </location>
</feature>
<dbReference type="GeneTree" id="ENSGT00560000077692"/>
<protein>
    <submittedName>
        <fullName evidence="2">Uncharacterized protein</fullName>
    </submittedName>
</protein>
<feature type="compositionally biased region" description="Low complexity" evidence="1">
    <location>
        <begin position="91"/>
        <end position="101"/>
    </location>
</feature>
<keyword evidence="3" id="KW-1185">Reference proteome</keyword>
<dbReference type="Ensembl" id="ENSMMNT00015023862.1">
    <property type="protein sequence ID" value="ENSMMNP00015021720.1"/>
    <property type="gene ID" value="ENSMMNG00015015989.1"/>
</dbReference>
<feature type="region of interest" description="Disordered" evidence="1">
    <location>
        <begin position="1"/>
        <end position="68"/>
    </location>
</feature>
<proteinExistence type="predicted"/>
<accession>A0A8C6BTY4</accession>
<sequence>FTGPPCAPQGVQAGPRSPAGQQRGSRAPSWGRPGRPAARSPWAFRPPHWELQRRPRGAAAAQPGPRSRWHRHCAAACGVCGLPPGHLTRLPGAGARRPGAADCCPGPRPPRTRRSGPSRPGWCAGSRRRRAPGREPRAAPGLVPPPRAGASPRCPAPPSSRLLPPPAAAWRTWRRGTRPLRQILRDQAWPGTPSACCHP</sequence>
<feature type="region of interest" description="Disordered" evidence="1">
    <location>
        <begin position="84"/>
        <end position="175"/>
    </location>
</feature>
<evidence type="ECO:0000313" key="2">
    <source>
        <dbReference type="Ensembl" id="ENSMMNP00015021720.1"/>
    </source>
</evidence>
<evidence type="ECO:0000313" key="3">
    <source>
        <dbReference type="Proteomes" id="UP000694561"/>
    </source>
</evidence>
<reference evidence="2" key="1">
    <citation type="submission" date="2025-08" db="UniProtKB">
        <authorList>
            <consortium name="Ensembl"/>
        </authorList>
    </citation>
    <scope>IDENTIFICATION</scope>
</reference>
<reference evidence="2" key="2">
    <citation type="submission" date="2025-09" db="UniProtKB">
        <authorList>
            <consortium name="Ensembl"/>
        </authorList>
    </citation>
    <scope>IDENTIFICATION</scope>
</reference>
<name>A0A8C6BTY4_MONMO</name>